<dbReference type="SUPFAM" id="SSF57850">
    <property type="entry name" value="RING/U-box"/>
    <property type="match status" value="1"/>
</dbReference>
<keyword evidence="7" id="KW-0862">Zinc</keyword>
<dbReference type="GO" id="GO:0005634">
    <property type="term" value="C:nucleus"/>
    <property type="evidence" value="ECO:0007669"/>
    <property type="project" value="TreeGrafter"/>
</dbReference>
<name>W9Y5T2_9EURO</name>
<dbReference type="GO" id="GO:0004386">
    <property type="term" value="F:helicase activity"/>
    <property type="evidence" value="ECO:0007669"/>
    <property type="project" value="UniProtKB-KW"/>
</dbReference>
<evidence type="ECO:0008006" key="15">
    <source>
        <dbReference type="Google" id="ProtNLM"/>
    </source>
</evidence>
<keyword evidence="4 9" id="KW-0863">Zinc-finger</keyword>
<dbReference type="GeneID" id="19169366"/>
<feature type="domain" description="RING-type" evidence="10">
    <location>
        <begin position="295"/>
        <end position="344"/>
    </location>
</feature>
<dbReference type="CDD" id="cd18793">
    <property type="entry name" value="SF2_C_SNF"/>
    <property type="match status" value="1"/>
</dbReference>
<evidence type="ECO:0000313" key="13">
    <source>
        <dbReference type="EMBL" id="EXJ84581.1"/>
    </source>
</evidence>
<dbReference type="InterPro" id="IPR013083">
    <property type="entry name" value="Znf_RING/FYVE/PHD"/>
</dbReference>
<dbReference type="PROSITE" id="PS51194">
    <property type="entry name" value="HELICASE_CTER"/>
    <property type="match status" value="1"/>
</dbReference>
<evidence type="ECO:0000256" key="6">
    <source>
        <dbReference type="ARBA" id="ARBA00022806"/>
    </source>
</evidence>
<dbReference type="InterPro" id="IPR014001">
    <property type="entry name" value="Helicase_ATP-bd"/>
</dbReference>
<dbReference type="eggNOG" id="KOG1001">
    <property type="taxonomic scope" value="Eukaryota"/>
</dbReference>
<evidence type="ECO:0000256" key="9">
    <source>
        <dbReference type="PROSITE-ProRule" id="PRU00175"/>
    </source>
</evidence>
<dbReference type="Gene3D" id="3.40.50.300">
    <property type="entry name" value="P-loop containing nucleotide triphosphate hydrolases"/>
    <property type="match status" value="1"/>
</dbReference>
<dbReference type="AlphaFoldDB" id="W9Y5T2"/>
<evidence type="ECO:0000256" key="5">
    <source>
        <dbReference type="ARBA" id="ARBA00022801"/>
    </source>
</evidence>
<dbReference type="RefSeq" id="XP_007733566.1">
    <property type="nucleotide sequence ID" value="XM_007735376.1"/>
</dbReference>
<evidence type="ECO:0000256" key="1">
    <source>
        <dbReference type="ARBA" id="ARBA00007025"/>
    </source>
</evidence>
<evidence type="ECO:0000259" key="12">
    <source>
        <dbReference type="PROSITE" id="PS51194"/>
    </source>
</evidence>
<dbReference type="InterPro" id="IPR027417">
    <property type="entry name" value="P-loop_NTPase"/>
</dbReference>
<dbReference type="InterPro" id="IPR038718">
    <property type="entry name" value="SNF2-like_sf"/>
</dbReference>
<dbReference type="STRING" id="1182542.W9Y5T2"/>
<dbReference type="InterPro" id="IPR018957">
    <property type="entry name" value="Znf_C3HC4_RING-type"/>
</dbReference>
<dbReference type="SMART" id="SM00184">
    <property type="entry name" value="RING"/>
    <property type="match status" value="1"/>
</dbReference>
<dbReference type="PROSITE" id="PS50089">
    <property type="entry name" value="ZF_RING_2"/>
    <property type="match status" value="1"/>
</dbReference>
<keyword evidence="6" id="KW-0347">Helicase</keyword>
<dbReference type="HOGENOM" id="CLU_000315_2_8_1"/>
<dbReference type="InterPro" id="IPR000330">
    <property type="entry name" value="SNF2_N"/>
</dbReference>
<dbReference type="Pfam" id="PF00097">
    <property type="entry name" value="zf-C3HC4"/>
    <property type="match status" value="1"/>
</dbReference>
<dbReference type="InterPro" id="IPR001841">
    <property type="entry name" value="Znf_RING"/>
</dbReference>
<dbReference type="SMART" id="SM00487">
    <property type="entry name" value="DEXDc"/>
    <property type="match status" value="1"/>
</dbReference>
<dbReference type="InterPro" id="IPR050628">
    <property type="entry name" value="SNF2_RAD54_helicase_TF"/>
</dbReference>
<feature type="domain" description="Helicase C-terminal" evidence="12">
    <location>
        <begin position="386"/>
        <end position="550"/>
    </location>
</feature>
<dbReference type="Pfam" id="PF00176">
    <property type="entry name" value="SNF2-rel_dom"/>
    <property type="match status" value="1"/>
</dbReference>
<dbReference type="GO" id="GO:0006281">
    <property type="term" value="P:DNA repair"/>
    <property type="evidence" value="ECO:0007669"/>
    <property type="project" value="TreeGrafter"/>
</dbReference>
<dbReference type="PANTHER" id="PTHR45626:SF17">
    <property type="entry name" value="HELICASE-LIKE TRANSCRIPTION FACTOR"/>
    <property type="match status" value="1"/>
</dbReference>
<protein>
    <recommendedName>
        <fullName evidence="15">Adenosinetriphosphatase</fullName>
    </recommendedName>
</protein>
<dbReference type="GO" id="GO:0005524">
    <property type="term" value="F:ATP binding"/>
    <property type="evidence" value="ECO:0007669"/>
    <property type="project" value="UniProtKB-KW"/>
</dbReference>
<keyword evidence="14" id="KW-1185">Reference proteome</keyword>
<dbReference type="PROSITE" id="PS51192">
    <property type="entry name" value="HELICASE_ATP_BIND_1"/>
    <property type="match status" value="1"/>
</dbReference>
<dbReference type="CDD" id="cd18008">
    <property type="entry name" value="DEXDc_SHPRH-like"/>
    <property type="match status" value="1"/>
</dbReference>
<gene>
    <name evidence="13" type="ORF">A1O3_05251</name>
</gene>
<dbReference type="GO" id="GO:0016787">
    <property type="term" value="F:hydrolase activity"/>
    <property type="evidence" value="ECO:0007669"/>
    <property type="project" value="UniProtKB-KW"/>
</dbReference>
<evidence type="ECO:0000256" key="4">
    <source>
        <dbReference type="ARBA" id="ARBA00022771"/>
    </source>
</evidence>
<dbReference type="InterPro" id="IPR017907">
    <property type="entry name" value="Znf_RING_CS"/>
</dbReference>
<evidence type="ECO:0000256" key="8">
    <source>
        <dbReference type="ARBA" id="ARBA00022840"/>
    </source>
</evidence>
<comment type="similarity">
    <text evidence="1">Belongs to the SNF2/RAD54 helicase family.</text>
</comment>
<evidence type="ECO:0000259" key="11">
    <source>
        <dbReference type="PROSITE" id="PS51192"/>
    </source>
</evidence>
<dbReference type="SUPFAM" id="SSF52540">
    <property type="entry name" value="P-loop containing nucleoside triphosphate hydrolases"/>
    <property type="match status" value="2"/>
</dbReference>
<feature type="domain" description="Helicase ATP-binding" evidence="11">
    <location>
        <begin position="1"/>
        <end position="168"/>
    </location>
</feature>
<dbReference type="InterPro" id="IPR049730">
    <property type="entry name" value="SNF2/RAD54-like_C"/>
</dbReference>
<accession>W9Y5T2</accession>
<dbReference type="Proteomes" id="UP000019478">
    <property type="component" value="Unassembled WGS sequence"/>
</dbReference>
<keyword evidence="2" id="KW-0479">Metal-binding</keyword>
<dbReference type="Gene3D" id="3.40.50.10810">
    <property type="entry name" value="Tandem AAA-ATPase domain"/>
    <property type="match status" value="1"/>
</dbReference>
<dbReference type="OrthoDB" id="448448at2759"/>
<dbReference type="GO" id="GO:0008094">
    <property type="term" value="F:ATP-dependent activity, acting on DNA"/>
    <property type="evidence" value="ECO:0007669"/>
    <property type="project" value="TreeGrafter"/>
</dbReference>
<comment type="caution">
    <text evidence="13">The sequence shown here is derived from an EMBL/GenBank/DDBJ whole genome shotgun (WGS) entry which is preliminary data.</text>
</comment>
<evidence type="ECO:0000256" key="7">
    <source>
        <dbReference type="ARBA" id="ARBA00022833"/>
    </source>
</evidence>
<keyword evidence="3" id="KW-0547">Nucleotide-binding</keyword>
<dbReference type="PANTHER" id="PTHR45626">
    <property type="entry name" value="TRANSCRIPTION TERMINATION FACTOR 2-RELATED"/>
    <property type="match status" value="1"/>
</dbReference>
<dbReference type="SMART" id="SM00490">
    <property type="entry name" value="HELICc"/>
    <property type="match status" value="1"/>
</dbReference>
<dbReference type="Gene3D" id="3.30.40.10">
    <property type="entry name" value="Zinc/RING finger domain, C3HC4 (zinc finger)"/>
    <property type="match status" value="1"/>
</dbReference>
<proteinExistence type="inferred from homology"/>
<dbReference type="EMBL" id="AMGY01000004">
    <property type="protein sequence ID" value="EXJ84581.1"/>
    <property type="molecule type" value="Genomic_DNA"/>
</dbReference>
<dbReference type="GO" id="GO:0008270">
    <property type="term" value="F:zinc ion binding"/>
    <property type="evidence" value="ECO:0007669"/>
    <property type="project" value="UniProtKB-KW"/>
</dbReference>
<evidence type="ECO:0000256" key="2">
    <source>
        <dbReference type="ARBA" id="ARBA00022723"/>
    </source>
</evidence>
<keyword evidence="5" id="KW-0378">Hydrolase</keyword>
<dbReference type="PROSITE" id="PS00518">
    <property type="entry name" value="ZF_RING_1"/>
    <property type="match status" value="1"/>
</dbReference>
<keyword evidence="8" id="KW-0067">ATP-binding</keyword>
<reference evidence="13 14" key="1">
    <citation type="submission" date="2013-03" db="EMBL/GenBank/DDBJ databases">
        <title>The Genome Sequence of Capronia epimyces CBS 606.96.</title>
        <authorList>
            <consortium name="The Broad Institute Genomics Platform"/>
            <person name="Cuomo C."/>
            <person name="de Hoog S."/>
            <person name="Gorbushina A."/>
            <person name="Walker B."/>
            <person name="Young S.K."/>
            <person name="Zeng Q."/>
            <person name="Gargeya S."/>
            <person name="Fitzgerald M."/>
            <person name="Haas B."/>
            <person name="Abouelleil A."/>
            <person name="Allen A.W."/>
            <person name="Alvarado L."/>
            <person name="Arachchi H.M."/>
            <person name="Berlin A.M."/>
            <person name="Chapman S.B."/>
            <person name="Gainer-Dewar J."/>
            <person name="Goldberg J."/>
            <person name="Griggs A."/>
            <person name="Gujja S."/>
            <person name="Hansen M."/>
            <person name="Howarth C."/>
            <person name="Imamovic A."/>
            <person name="Ireland A."/>
            <person name="Larimer J."/>
            <person name="McCowan C."/>
            <person name="Murphy C."/>
            <person name="Pearson M."/>
            <person name="Poon T.W."/>
            <person name="Priest M."/>
            <person name="Roberts A."/>
            <person name="Saif S."/>
            <person name="Shea T."/>
            <person name="Sisk P."/>
            <person name="Sykes S."/>
            <person name="Wortman J."/>
            <person name="Nusbaum C."/>
            <person name="Birren B."/>
        </authorList>
    </citation>
    <scope>NUCLEOTIDE SEQUENCE [LARGE SCALE GENOMIC DNA]</scope>
    <source>
        <strain evidence="13 14">CBS 606.96</strain>
    </source>
</reference>
<organism evidence="13 14">
    <name type="scientific">Capronia epimyces CBS 606.96</name>
    <dbReference type="NCBI Taxonomy" id="1182542"/>
    <lineage>
        <taxon>Eukaryota</taxon>
        <taxon>Fungi</taxon>
        <taxon>Dikarya</taxon>
        <taxon>Ascomycota</taxon>
        <taxon>Pezizomycotina</taxon>
        <taxon>Eurotiomycetes</taxon>
        <taxon>Chaetothyriomycetidae</taxon>
        <taxon>Chaetothyriales</taxon>
        <taxon>Herpotrichiellaceae</taxon>
        <taxon>Capronia</taxon>
    </lineage>
</organism>
<sequence>MGMGKSLSMLTLTVHTLHEAVQFSEQRPPTPDPCTRQPLGATLIVTPLSTIDSWKWEINRHLLPNSLTVLTYHGSGKNQLSAEMEHAQVVLTTYETLAKAAQDSASVLNQYLWFRVILDEAHWIRNTATQQFAAVSRIQAQRRWCLTGTPVQNGLRDIFALTRFLRFRPFAAPQDIRRFVTGPLSHRDEQGLANLQLMMKVCSIRRVKADLNLPESRVSQVLVELSETERIQYEQIKERLLADLTQGTSKGAKTTSPIFVQGIRQLRRICEHGLSKSVSENDVLCTKTSPEVPKCEKCDARGCKGSVDRPVEIDCGHSICNRCLDTEGQLMGDVGIRISSCPICGSQDDDATFFLGDWNSGVAVSDEGECETTTVDSGFMSSKVRKVVDMLASLHKNGGVPPKSIVFSNWRGTLDAIQKGLEEQEIIFARIDGTSSIEQRREAIKTFQEDSSTLVMLLTLGTGSVGLNLTRASYVHIVEPHWNPMREEQAAARAHRIGQINPVTVYRYIVQNSIEERVLRMQRQKLHLAQLAGMREEFVAERKGMTDDVQGLRGLLDNCRLLED</sequence>
<evidence type="ECO:0000259" key="10">
    <source>
        <dbReference type="PROSITE" id="PS50089"/>
    </source>
</evidence>
<dbReference type="InterPro" id="IPR001650">
    <property type="entry name" value="Helicase_C-like"/>
</dbReference>
<evidence type="ECO:0000256" key="3">
    <source>
        <dbReference type="ARBA" id="ARBA00022741"/>
    </source>
</evidence>
<evidence type="ECO:0000313" key="14">
    <source>
        <dbReference type="Proteomes" id="UP000019478"/>
    </source>
</evidence>
<dbReference type="Pfam" id="PF00271">
    <property type="entry name" value="Helicase_C"/>
    <property type="match status" value="1"/>
</dbReference>